<name>A0A9W4D4N9_BLUGR</name>
<accession>A0A9W4D4N9</accession>
<organism evidence="1 2">
    <name type="scientific">Blumeria graminis f. sp. triticale</name>
    <dbReference type="NCBI Taxonomy" id="1689686"/>
    <lineage>
        <taxon>Eukaryota</taxon>
        <taxon>Fungi</taxon>
        <taxon>Dikarya</taxon>
        <taxon>Ascomycota</taxon>
        <taxon>Pezizomycotina</taxon>
        <taxon>Leotiomycetes</taxon>
        <taxon>Erysiphales</taxon>
        <taxon>Erysiphaceae</taxon>
        <taxon>Blumeria</taxon>
    </lineage>
</organism>
<dbReference type="EMBL" id="CAJHIT010000008">
    <property type="protein sequence ID" value="CAD6504103.1"/>
    <property type="molecule type" value="Genomic_DNA"/>
</dbReference>
<gene>
    <name evidence="1" type="ORF">BGTH12_LOCUS5461</name>
</gene>
<evidence type="ECO:0000313" key="2">
    <source>
        <dbReference type="Proteomes" id="UP000683417"/>
    </source>
</evidence>
<dbReference type="AlphaFoldDB" id="A0A9W4D4N9"/>
<proteinExistence type="predicted"/>
<dbReference type="Proteomes" id="UP000683417">
    <property type="component" value="Unassembled WGS sequence"/>
</dbReference>
<reference evidence="1" key="1">
    <citation type="submission" date="2020-10" db="EMBL/GenBank/DDBJ databases">
        <authorList>
            <person name="Muller C M."/>
        </authorList>
    </citation>
    <scope>NUCLEOTIDE SEQUENCE</scope>
    <source>
        <strain evidence="1">THUN-12</strain>
    </source>
</reference>
<protein>
    <submittedName>
        <fullName evidence="1">BgTH12-05840</fullName>
    </submittedName>
</protein>
<comment type="caution">
    <text evidence="1">The sequence shown here is derived from an EMBL/GenBank/DDBJ whole genome shotgun (WGS) entry which is preliminary data.</text>
</comment>
<sequence length="119" mass="13504">MADAAAREELCSSSPRPFAHLFYEAAKILLKETITSATKSWWSENAPEFYKRLGIDSYTRTPKKLTLTRLLLSRLCAARSGHGDFAAYHHRLNHRKAHIHCSCSEPKSSTRFLECTIPP</sequence>
<evidence type="ECO:0000313" key="1">
    <source>
        <dbReference type="EMBL" id="CAD6504103.1"/>
    </source>
</evidence>